<feature type="domain" description="LUD" evidence="1">
    <location>
        <begin position="32"/>
        <end position="215"/>
    </location>
</feature>
<dbReference type="Proteomes" id="UP000001064">
    <property type="component" value="Unassembled WGS sequence"/>
</dbReference>
<dbReference type="AlphaFoldDB" id="F0ZM77"/>
<dbReference type="InterPro" id="IPR003741">
    <property type="entry name" value="LUD_dom"/>
</dbReference>
<dbReference type="InParanoid" id="F0ZM77"/>
<evidence type="ECO:0000313" key="3">
    <source>
        <dbReference type="Proteomes" id="UP000001064"/>
    </source>
</evidence>
<sequence length="221" mass="24614">MLSFKQLGETEKDFKVDEKKFRVAPSNELLLETVKNLELKNHRVTVVEDEAAALQLLIDEIPKDSEVMAASSCTLDEIGFKKYYFSDDCKWKNVHKKILAKPAAEQGVARKVALASDYFLSSVCAITKSGNIYVADASGTRVGGFTASTNMVIVTGFNKIVETDELALQRTEQFCLPCESVRARYAYGNKGSVIQNLLSCKFGATMYNKYHIILVKKLLGY</sequence>
<reference evidence="3" key="1">
    <citation type="journal article" date="2011" name="Genome Biol.">
        <title>Comparative genomics of the social amoebae Dictyostelium discoideum and Dictyostelium purpureum.</title>
        <authorList>
            <consortium name="US DOE Joint Genome Institute (JGI-PGF)"/>
            <person name="Sucgang R."/>
            <person name="Kuo A."/>
            <person name="Tian X."/>
            <person name="Salerno W."/>
            <person name="Parikh A."/>
            <person name="Feasley C.L."/>
            <person name="Dalin E."/>
            <person name="Tu H."/>
            <person name="Huang E."/>
            <person name="Barry K."/>
            <person name="Lindquist E."/>
            <person name="Shapiro H."/>
            <person name="Bruce D."/>
            <person name="Schmutz J."/>
            <person name="Salamov A."/>
            <person name="Fey P."/>
            <person name="Gaudet P."/>
            <person name="Anjard C."/>
            <person name="Babu M.M."/>
            <person name="Basu S."/>
            <person name="Bushmanova Y."/>
            <person name="van der Wel H."/>
            <person name="Katoh-Kurasawa M."/>
            <person name="Dinh C."/>
            <person name="Coutinho P.M."/>
            <person name="Saito T."/>
            <person name="Elias M."/>
            <person name="Schaap P."/>
            <person name="Kay R.R."/>
            <person name="Henrissat B."/>
            <person name="Eichinger L."/>
            <person name="Rivero F."/>
            <person name="Putnam N.H."/>
            <person name="West C.M."/>
            <person name="Loomis W.F."/>
            <person name="Chisholm R.L."/>
            <person name="Shaulsky G."/>
            <person name="Strassmann J.E."/>
            <person name="Queller D.C."/>
            <person name="Kuspa A."/>
            <person name="Grigoriev I.V."/>
        </authorList>
    </citation>
    <scope>NUCLEOTIDE SEQUENCE [LARGE SCALE GENOMIC DNA]</scope>
    <source>
        <strain evidence="3">QSDP1</strain>
    </source>
</reference>
<dbReference type="PANTHER" id="PTHR36179:SF1">
    <property type="entry name" value="PRESPORE-SPECIFIC PROTEIN"/>
    <property type="match status" value="1"/>
</dbReference>
<dbReference type="PANTHER" id="PTHR36179">
    <property type="entry name" value="LUD_DOM DOMAIN-CONTAINING PROTEIN"/>
    <property type="match status" value="1"/>
</dbReference>
<dbReference type="GeneID" id="10501936"/>
<dbReference type="eggNOG" id="ENOG502RFBI">
    <property type="taxonomic scope" value="Eukaryota"/>
</dbReference>
<organism evidence="2 3">
    <name type="scientific">Dictyostelium purpureum</name>
    <name type="common">Slime mold</name>
    <dbReference type="NCBI Taxonomy" id="5786"/>
    <lineage>
        <taxon>Eukaryota</taxon>
        <taxon>Amoebozoa</taxon>
        <taxon>Evosea</taxon>
        <taxon>Eumycetozoa</taxon>
        <taxon>Dictyostelia</taxon>
        <taxon>Dictyosteliales</taxon>
        <taxon>Dictyosteliaceae</taxon>
        <taxon>Dictyostelium</taxon>
    </lineage>
</organism>
<dbReference type="EMBL" id="GL871077">
    <property type="protein sequence ID" value="EGC34937.1"/>
    <property type="molecule type" value="Genomic_DNA"/>
</dbReference>
<evidence type="ECO:0000313" key="2">
    <source>
        <dbReference type="EMBL" id="EGC34937.1"/>
    </source>
</evidence>
<dbReference type="Pfam" id="PF02589">
    <property type="entry name" value="LUD_dom"/>
    <property type="match status" value="1"/>
</dbReference>
<dbReference type="FunCoup" id="F0ZM77">
    <property type="interactions" value="1"/>
</dbReference>
<proteinExistence type="predicted"/>
<dbReference type="KEGG" id="dpp:DICPUDRAFT_94667"/>
<dbReference type="OMA" id="PCYINGS"/>
<keyword evidence="3" id="KW-1185">Reference proteome</keyword>
<dbReference type="VEuPathDB" id="AmoebaDB:DICPUDRAFT_94667"/>
<accession>F0ZM77</accession>
<protein>
    <recommendedName>
        <fullName evidence="1">LUD domain-containing protein</fullName>
    </recommendedName>
</protein>
<gene>
    <name evidence="2" type="ORF">DICPUDRAFT_94667</name>
</gene>
<dbReference type="RefSeq" id="XP_003288518.1">
    <property type="nucleotide sequence ID" value="XM_003288470.1"/>
</dbReference>
<dbReference type="OrthoDB" id="15060at2759"/>
<evidence type="ECO:0000259" key="1">
    <source>
        <dbReference type="Pfam" id="PF02589"/>
    </source>
</evidence>
<name>F0ZM77_DICPU</name>